<organism evidence="2 3">
    <name type="scientific">Paraburkholderia rhynchosiae</name>
    <dbReference type="NCBI Taxonomy" id="487049"/>
    <lineage>
        <taxon>Bacteria</taxon>
        <taxon>Pseudomonadati</taxon>
        <taxon>Pseudomonadota</taxon>
        <taxon>Betaproteobacteria</taxon>
        <taxon>Burkholderiales</taxon>
        <taxon>Burkholderiaceae</taxon>
        <taxon>Paraburkholderia</taxon>
    </lineage>
</organism>
<protein>
    <recommendedName>
        <fullName evidence="1">DNA binding HTH domain-containing protein</fullName>
    </recommendedName>
</protein>
<dbReference type="RefSeq" id="WP_102631002.1">
    <property type="nucleotide sequence ID" value="NZ_CADIJZ010000008.1"/>
</dbReference>
<evidence type="ECO:0000313" key="3">
    <source>
        <dbReference type="Proteomes" id="UP000235659"/>
    </source>
</evidence>
<proteinExistence type="predicted"/>
<evidence type="ECO:0000313" key="2">
    <source>
        <dbReference type="EMBL" id="PMS33830.1"/>
    </source>
</evidence>
<gene>
    <name evidence="2" type="ORF">C0Z16_03620</name>
</gene>
<dbReference type="Gene3D" id="1.10.10.60">
    <property type="entry name" value="Homeodomain-like"/>
    <property type="match status" value="1"/>
</dbReference>
<dbReference type="Pfam" id="PF02954">
    <property type="entry name" value="HTH_8"/>
    <property type="match status" value="1"/>
</dbReference>
<dbReference type="InterPro" id="IPR009057">
    <property type="entry name" value="Homeodomain-like_sf"/>
</dbReference>
<keyword evidence="3" id="KW-1185">Reference proteome</keyword>
<comment type="caution">
    <text evidence="2">The sequence shown here is derived from an EMBL/GenBank/DDBJ whole genome shotgun (WGS) entry which is preliminary data.</text>
</comment>
<evidence type="ECO:0000259" key="1">
    <source>
        <dbReference type="Pfam" id="PF02954"/>
    </source>
</evidence>
<feature type="domain" description="DNA binding HTH" evidence="1">
    <location>
        <begin position="2"/>
        <end position="28"/>
    </location>
</feature>
<accession>A0ABX4VBQ4</accession>
<name>A0ABX4VBQ4_9BURK</name>
<sequence length="38" mass="4058">MAEALERCGQHGALAAALLGISRASLYRDLQAAMRSRV</sequence>
<dbReference type="EMBL" id="PNXY01000002">
    <property type="protein sequence ID" value="PMS33830.1"/>
    <property type="molecule type" value="Genomic_DNA"/>
</dbReference>
<dbReference type="Proteomes" id="UP000235659">
    <property type="component" value="Unassembled WGS sequence"/>
</dbReference>
<reference evidence="2 3" key="1">
    <citation type="submission" date="2018-01" db="EMBL/GenBank/DDBJ databases">
        <title>Whole genome analyses suggest that Burkholderia sensu lato contains two further novel genera in the rhizoxinica-symbiotica group Mycetohabitans gen. nov., and Trinickia gen. nov.: implications for the evolution of diazotrophy and nodulation in the Burkholderiaceae.</title>
        <authorList>
            <person name="Estrada-de los Santos P."/>
            <person name="Palmer M."/>
            <person name="Chavez-Ramirez B."/>
            <person name="Beukes C."/>
            <person name="Steenkamp E.T."/>
            <person name="Hirsch A.M."/>
            <person name="Manyaka P."/>
            <person name="Maluk M."/>
            <person name="Lafos M."/>
            <person name="Crook M."/>
            <person name="Gross E."/>
            <person name="Simon M.F."/>
            <person name="Bueno dos Reis Junior F."/>
            <person name="Poole P.S."/>
            <person name="Venter S.N."/>
            <person name="James E.K."/>
        </authorList>
    </citation>
    <scope>NUCLEOTIDE SEQUENCE [LARGE SCALE GENOMIC DNA]</scope>
    <source>
        <strain evidence="2 3">WSM 3937</strain>
    </source>
</reference>
<dbReference type="InterPro" id="IPR002197">
    <property type="entry name" value="HTH_Fis"/>
</dbReference>
<dbReference type="SUPFAM" id="SSF46689">
    <property type="entry name" value="Homeodomain-like"/>
    <property type="match status" value="1"/>
</dbReference>